<gene>
    <name evidence="2" type="ORF">FA15DRAFT_661075</name>
</gene>
<evidence type="ECO:0000313" key="3">
    <source>
        <dbReference type="Proteomes" id="UP000307440"/>
    </source>
</evidence>
<dbReference type="AlphaFoldDB" id="A0A5C3KDX2"/>
<accession>A0A5C3KDX2</accession>
<protein>
    <submittedName>
        <fullName evidence="2">Uncharacterized protein</fullName>
    </submittedName>
</protein>
<feature type="compositionally biased region" description="Polar residues" evidence="1">
    <location>
        <begin position="53"/>
        <end position="64"/>
    </location>
</feature>
<dbReference type="Proteomes" id="UP000307440">
    <property type="component" value="Unassembled WGS sequence"/>
</dbReference>
<evidence type="ECO:0000256" key="1">
    <source>
        <dbReference type="SAM" id="MobiDB-lite"/>
    </source>
</evidence>
<sequence>MNGSVSGTTRSLNPHQSQTDDTQQIPNQRTIKIIDQRKPKTSTQRIPEPPNLIQPSLQSETFNSGKRRRQAHDEEGTTTGWVRNHKEQNPNERTNERMTKGIPPILIHPRPPIPNLHGADIFVLSVNVAPIAGEDDLGHSKVTDPVGFHECGVSALINHVGVELGALEQFLNQRDIILQHRKRQEYLTFIAPSIEVTPTIFEEKFDNVEGSVLAGQRHSGSLHQPERPDD</sequence>
<evidence type="ECO:0000313" key="2">
    <source>
        <dbReference type="EMBL" id="TFK17967.1"/>
    </source>
</evidence>
<feature type="compositionally biased region" description="Basic and acidic residues" evidence="1">
    <location>
        <begin position="84"/>
        <end position="97"/>
    </location>
</feature>
<keyword evidence="3" id="KW-1185">Reference proteome</keyword>
<reference evidence="2 3" key="1">
    <citation type="journal article" date="2019" name="Nat. Ecol. Evol.">
        <title>Megaphylogeny resolves global patterns of mushroom evolution.</title>
        <authorList>
            <person name="Varga T."/>
            <person name="Krizsan K."/>
            <person name="Foldi C."/>
            <person name="Dima B."/>
            <person name="Sanchez-Garcia M."/>
            <person name="Sanchez-Ramirez S."/>
            <person name="Szollosi G.J."/>
            <person name="Szarkandi J.G."/>
            <person name="Papp V."/>
            <person name="Albert L."/>
            <person name="Andreopoulos W."/>
            <person name="Angelini C."/>
            <person name="Antonin V."/>
            <person name="Barry K.W."/>
            <person name="Bougher N.L."/>
            <person name="Buchanan P."/>
            <person name="Buyck B."/>
            <person name="Bense V."/>
            <person name="Catcheside P."/>
            <person name="Chovatia M."/>
            <person name="Cooper J."/>
            <person name="Damon W."/>
            <person name="Desjardin D."/>
            <person name="Finy P."/>
            <person name="Geml J."/>
            <person name="Haridas S."/>
            <person name="Hughes K."/>
            <person name="Justo A."/>
            <person name="Karasinski D."/>
            <person name="Kautmanova I."/>
            <person name="Kiss B."/>
            <person name="Kocsube S."/>
            <person name="Kotiranta H."/>
            <person name="LaButti K.M."/>
            <person name="Lechner B.E."/>
            <person name="Liimatainen K."/>
            <person name="Lipzen A."/>
            <person name="Lukacs Z."/>
            <person name="Mihaltcheva S."/>
            <person name="Morgado L.N."/>
            <person name="Niskanen T."/>
            <person name="Noordeloos M.E."/>
            <person name="Ohm R.A."/>
            <person name="Ortiz-Santana B."/>
            <person name="Ovrebo C."/>
            <person name="Racz N."/>
            <person name="Riley R."/>
            <person name="Savchenko A."/>
            <person name="Shiryaev A."/>
            <person name="Soop K."/>
            <person name="Spirin V."/>
            <person name="Szebenyi C."/>
            <person name="Tomsovsky M."/>
            <person name="Tulloss R.E."/>
            <person name="Uehling J."/>
            <person name="Grigoriev I.V."/>
            <person name="Vagvolgyi C."/>
            <person name="Papp T."/>
            <person name="Martin F.M."/>
            <person name="Miettinen O."/>
            <person name="Hibbett D.S."/>
            <person name="Nagy L.G."/>
        </authorList>
    </citation>
    <scope>NUCLEOTIDE SEQUENCE [LARGE SCALE GENOMIC DNA]</scope>
    <source>
        <strain evidence="2 3">CBS 121175</strain>
    </source>
</reference>
<name>A0A5C3KDX2_COPMA</name>
<proteinExistence type="predicted"/>
<dbReference type="EMBL" id="ML210445">
    <property type="protein sequence ID" value="TFK17967.1"/>
    <property type="molecule type" value="Genomic_DNA"/>
</dbReference>
<feature type="compositionally biased region" description="Polar residues" evidence="1">
    <location>
        <begin position="1"/>
        <end position="30"/>
    </location>
</feature>
<organism evidence="2 3">
    <name type="scientific">Coprinopsis marcescibilis</name>
    <name type="common">Agaric fungus</name>
    <name type="synonym">Psathyrella marcescibilis</name>
    <dbReference type="NCBI Taxonomy" id="230819"/>
    <lineage>
        <taxon>Eukaryota</taxon>
        <taxon>Fungi</taxon>
        <taxon>Dikarya</taxon>
        <taxon>Basidiomycota</taxon>
        <taxon>Agaricomycotina</taxon>
        <taxon>Agaricomycetes</taxon>
        <taxon>Agaricomycetidae</taxon>
        <taxon>Agaricales</taxon>
        <taxon>Agaricineae</taxon>
        <taxon>Psathyrellaceae</taxon>
        <taxon>Coprinopsis</taxon>
    </lineage>
</organism>
<feature type="region of interest" description="Disordered" evidence="1">
    <location>
        <begin position="1"/>
        <end position="97"/>
    </location>
</feature>